<feature type="domain" description="PLAT" evidence="4">
    <location>
        <begin position="433"/>
        <end position="552"/>
    </location>
</feature>
<evidence type="ECO:0000256" key="2">
    <source>
        <dbReference type="SAM" id="MobiDB-lite"/>
    </source>
</evidence>
<feature type="transmembrane region" description="Helical" evidence="3">
    <location>
        <begin position="640"/>
        <end position="661"/>
    </location>
</feature>
<feature type="region of interest" description="Disordered" evidence="2">
    <location>
        <begin position="706"/>
        <end position="737"/>
    </location>
</feature>
<dbReference type="PANTHER" id="PTHR10877">
    <property type="entry name" value="POLYCYSTIN FAMILY MEMBER"/>
    <property type="match status" value="1"/>
</dbReference>
<keyword evidence="3" id="KW-0472">Membrane</keyword>
<dbReference type="InterPro" id="IPR001024">
    <property type="entry name" value="PLAT/LH2_dom"/>
</dbReference>
<dbReference type="SUPFAM" id="SSF49723">
    <property type="entry name" value="Lipase/lipooxygenase domain (PLAT/LH2 domain)"/>
    <property type="match status" value="1"/>
</dbReference>
<dbReference type="SMART" id="SM00308">
    <property type="entry name" value="LH2"/>
    <property type="match status" value="1"/>
</dbReference>
<proteinExistence type="predicted"/>
<dbReference type="Pfam" id="PF01477">
    <property type="entry name" value="PLAT"/>
    <property type="match status" value="1"/>
</dbReference>
<feature type="non-terminal residue" evidence="5">
    <location>
        <position position="1"/>
    </location>
</feature>
<accession>A0AAE1DYW7</accession>
<name>A0AAE1DYW7_9GAST</name>
<evidence type="ECO:0000313" key="6">
    <source>
        <dbReference type="Proteomes" id="UP001283361"/>
    </source>
</evidence>
<protein>
    <recommendedName>
        <fullName evidence="4">PLAT domain-containing protein</fullName>
    </recommendedName>
</protein>
<feature type="transmembrane region" description="Helical" evidence="3">
    <location>
        <begin position="823"/>
        <end position="846"/>
    </location>
</feature>
<evidence type="ECO:0000256" key="1">
    <source>
        <dbReference type="PROSITE-ProRule" id="PRU00152"/>
    </source>
</evidence>
<dbReference type="EMBL" id="JAWDGP010001865">
    <property type="protein sequence ID" value="KAK3787395.1"/>
    <property type="molecule type" value="Genomic_DNA"/>
</dbReference>
<keyword evidence="6" id="KW-1185">Reference proteome</keyword>
<dbReference type="GO" id="GO:0005262">
    <property type="term" value="F:calcium channel activity"/>
    <property type="evidence" value="ECO:0007669"/>
    <property type="project" value="TreeGrafter"/>
</dbReference>
<evidence type="ECO:0000259" key="4">
    <source>
        <dbReference type="PROSITE" id="PS50095"/>
    </source>
</evidence>
<feature type="transmembrane region" description="Helical" evidence="3">
    <location>
        <begin position="389"/>
        <end position="410"/>
    </location>
</feature>
<dbReference type="AlphaFoldDB" id="A0AAE1DYW7"/>
<organism evidence="5 6">
    <name type="scientific">Elysia crispata</name>
    <name type="common">lettuce slug</name>
    <dbReference type="NCBI Taxonomy" id="231223"/>
    <lineage>
        <taxon>Eukaryota</taxon>
        <taxon>Metazoa</taxon>
        <taxon>Spiralia</taxon>
        <taxon>Lophotrochozoa</taxon>
        <taxon>Mollusca</taxon>
        <taxon>Gastropoda</taxon>
        <taxon>Heterobranchia</taxon>
        <taxon>Euthyneura</taxon>
        <taxon>Panpulmonata</taxon>
        <taxon>Sacoglossa</taxon>
        <taxon>Placobranchoidea</taxon>
        <taxon>Plakobranchidae</taxon>
        <taxon>Elysia</taxon>
    </lineage>
</organism>
<sequence>VGSLLDNVVDALAIDVKSLEPNKTQLGKDNGLSPHEQDYFATMLAKRRRFKVQSRIDKAPKVIENMRRAWGSTFRVSKRLRNSRGRFRMKKKSFSMVSQSTTLKDILDKANGGDGETLEDMSGFSVDDVDVGDAYQPVAVQVVKTKNPFIHGEHSKFITSDVVVASVASDTGTKLNMKQPKVEHDTGVNCTVQEDQLVEIQPRFIDGDASKLFYHSFEFPDANARACIMIRATTPHLFYRLYVKIGSQPTDLNYDYRTTIKYADMGPCSEVCLEEGTLTTTGQAFIGLRPLEDEISVSRRKREASPVIDPLVAPYLFGMTSVACYTWDDVQVDWLASRCRMSRVNGTSKIRCVCGQATELISALSFSFSPNTIDFSTVFSQFDINAQGAVLGTLLTIYLLFILLGVWAHYMDRASMMNWGVFPLVDNYSVDDYYYLITVHTGLRKAGGTKSKVGFCIAGSLEETGVRVLSDGVREGFGTGSVVHLVMAVPGYLGELETLRIWHDNSGKGSNASWYLDRVDVMDLQKGHLYNFLCEEWLTPEDAVDRIIQPCDPADLESLRSAFFTNTKQKVTEDHLWLSVFLRPERSRFSRVERVGCCLCFLALAMITSAMFYQGSDDQDRKQPAADLEMGPVKLSLQQMYYSVVSAVIASIPLVLIIYLFRKSRLNTEHGRYLCCGKQKSRNLEERKGSVQIWEDWEEELREYGISTKEDDNESQDGRNSSTEDTKGSKNGRDKKSENKLSCCARLPWMAQLERRLAELEKILLLKPDSTVPKDTWPRVWRHVAWMLVAATVLTCSFFVMLYSMQWGKDVSEEWLSSFVLSFLQSLCVVDPFKVLIFSFLASLFLRKAKLIGVEELNVRNISEINRQYGIKEKPHPPRETVSFVSPLTEEELQVLTLRRRVHVMVRNTIRELLVHTIFLVIVCSLCYCNRSKDDFRMFDIIHSDLVKPKTHILTGSDLFNDQHHYFSQVRVDI</sequence>
<dbReference type="Gene3D" id="2.60.60.20">
    <property type="entry name" value="PLAT/LH2 domain"/>
    <property type="match status" value="1"/>
</dbReference>
<evidence type="ECO:0000256" key="3">
    <source>
        <dbReference type="SAM" id="Phobius"/>
    </source>
</evidence>
<reference evidence="5" key="1">
    <citation type="journal article" date="2023" name="G3 (Bethesda)">
        <title>A reference genome for the long-term kleptoplast-retaining sea slug Elysia crispata morphotype clarki.</title>
        <authorList>
            <person name="Eastman K.E."/>
            <person name="Pendleton A.L."/>
            <person name="Shaikh M.A."/>
            <person name="Suttiyut T."/>
            <person name="Ogas R."/>
            <person name="Tomko P."/>
            <person name="Gavelis G."/>
            <person name="Widhalm J.R."/>
            <person name="Wisecaver J.H."/>
        </authorList>
    </citation>
    <scope>NUCLEOTIDE SEQUENCE</scope>
    <source>
        <strain evidence="5">ECLA1</strain>
    </source>
</reference>
<feature type="compositionally biased region" description="Basic and acidic residues" evidence="2">
    <location>
        <begin position="722"/>
        <end position="737"/>
    </location>
</feature>
<dbReference type="FunFam" id="2.60.60.20:FF:000022">
    <property type="entry name" value="Uncharacterized protein"/>
    <property type="match status" value="1"/>
</dbReference>
<dbReference type="InterPro" id="IPR051223">
    <property type="entry name" value="Polycystin"/>
</dbReference>
<dbReference type="PROSITE" id="PS50095">
    <property type="entry name" value="PLAT"/>
    <property type="match status" value="1"/>
</dbReference>
<evidence type="ECO:0000313" key="5">
    <source>
        <dbReference type="EMBL" id="KAK3787395.1"/>
    </source>
</evidence>
<keyword evidence="3" id="KW-1133">Transmembrane helix</keyword>
<feature type="transmembrane region" description="Helical" evidence="3">
    <location>
        <begin position="595"/>
        <end position="613"/>
    </location>
</feature>
<dbReference type="InterPro" id="IPR036392">
    <property type="entry name" value="PLAT/LH2_dom_sf"/>
</dbReference>
<feature type="transmembrane region" description="Helical" evidence="3">
    <location>
        <begin position="784"/>
        <end position="803"/>
    </location>
</feature>
<dbReference type="GO" id="GO:0050982">
    <property type="term" value="P:detection of mechanical stimulus"/>
    <property type="evidence" value="ECO:0007669"/>
    <property type="project" value="TreeGrafter"/>
</dbReference>
<dbReference type="Proteomes" id="UP001283361">
    <property type="component" value="Unassembled WGS sequence"/>
</dbReference>
<keyword evidence="3" id="KW-0812">Transmembrane</keyword>
<dbReference type="GO" id="GO:0016020">
    <property type="term" value="C:membrane"/>
    <property type="evidence" value="ECO:0007669"/>
    <property type="project" value="TreeGrafter"/>
</dbReference>
<comment type="caution">
    <text evidence="5">The sequence shown here is derived from an EMBL/GenBank/DDBJ whole genome shotgun (WGS) entry which is preliminary data.</text>
</comment>
<dbReference type="PANTHER" id="PTHR10877:SF194">
    <property type="entry name" value="LOCATION OF VULVA DEFECTIVE 1"/>
    <property type="match status" value="1"/>
</dbReference>
<comment type="caution">
    <text evidence="1">Lacks conserved residue(s) required for the propagation of feature annotation.</text>
</comment>
<gene>
    <name evidence="5" type="ORF">RRG08_032352</name>
</gene>